<proteinExistence type="predicted"/>
<dbReference type="EMBL" id="AP026867">
    <property type="protein sequence ID" value="BDS14671.1"/>
    <property type="molecule type" value="Genomic_DNA"/>
</dbReference>
<evidence type="ECO:0000259" key="1">
    <source>
        <dbReference type="Pfam" id="PF00535"/>
    </source>
</evidence>
<protein>
    <submittedName>
        <fullName evidence="2">Glycosyltransferase family 2 protein</fullName>
    </submittedName>
</protein>
<accession>A0A915YKL4</accession>
<dbReference type="AlphaFoldDB" id="A0A915YKL4"/>
<keyword evidence="3" id="KW-1185">Reference proteome</keyword>
<feature type="domain" description="Glycosyltransferase 2-like" evidence="1">
    <location>
        <begin position="4"/>
        <end position="172"/>
    </location>
</feature>
<evidence type="ECO:0000313" key="2">
    <source>
        <dbReference type="EMBL" id="BDS14671.1"/>
    </source>
</evidence>
<dbReference type="SUPFAM" id="SSF53448">
    <property type="entry name" value="Nucleotide-diphospho-sugar transferases"/>
    <property type="match status" value="1"/>
</dbReference>
<dbReference type="InterPro" id="IPR001173">
    <property type="entry name" value="Glyco_trans_2-like"/>
</dbReference>
<reference evidence="2" key="1">
    <citation type="submission" date="2022-09" db="EMBL/GenBank/DDBJ databases">
        <title>Aureispira anguillicida sp. nov., isolated from Leptocephalus of Japanese eel Anguilla japonica.</title>
        <authorList>
            <person name="Yuasa K."/>
            <person name="Mekata T."/>
            <person name="Ikunari K."/>
        </authorList>
    </citation>
    <scope>NUCLEOTIDE SEQUENCE</scope>
    <source>
        <strain evidence="2">EL160426</strain>
    </source>
</reference>
<sequence>MSVSVIIPTYNRSNLILNILNALEEQTFQGFDVIISNDGSTDDTVQTIKDHQAKYSFDITILDNKNGGRAIARNVGVRAAKGDLLIFFDDDVRPNPNCIQLHVDFHKEHPNALLDGPALYDLEIVKTKGDFQWYRSNLEMSWYTKNNGPVKKERAGLVGANKSMPKALFWEVGGFDEQLTDSEDFEFAFRAMHKHNYEIYFDYRTWVYHDDYKDFQQYLRRRVDANGSSKRLVRLFPEILDYYAAKFIFKPNQWKQPFFNIFKAKFFQKLPTTTFFLKFFPQKIRYKLYDIIITANTLYN</sequence>
<dbReference type="InterPro" id="IPR029044">
    <property type="entry name" value="Nucleotide-diphossugar_trans"/>
</dbReference>
<name>A0A915YKL4_9BACT</name>
<dbReference type="PANTHER" id="PTHR43685">
    <property type="entry name" value="GLYCOSYLTRANSFERASE"/>
    <property type="match status" value="1"/>
</dbReference>
<dbReference type="Proteomes" id="UP001060919">
    <property type="component" value="Chromosome"/>
</dbReference>
<dbReference type="Gene3D" id="3.90.550.10">
    <property type="entry name" value="Spore Coat Polysaccharide Biosynthesis Protein SpsA, Chain A"/>
    <property type="match status" value="1"/>
</dbReference>
<dbReference type="RefSeq" id="WP_264789888.1">
    <property type="nucleotide sequence ID" value="NZ_AP026867.1"/>
</dbReference>
<dbReference type="Pfam" id="PF00535">
    <property type="entry name" value="Glycos_transf_2"/>
    <property type="match status" value="1"/>
</dbReference>
<gene>
    <name evidence="2" type="ORF">AsAng_0054520</name>
</gene>
<dbReference type="InterPro" id="IPR050834">
    <property type="entry name" value="Glycosyltransf_2"/>
</dbReference>
<evidence type="ECO:0000313" key="3">
    <source>
        <dbReference type="Proteomes" id="UP001060919"/>
    </source>
</evidence>
<organism evidence="2 3">
    <name type="scientific">Aureispira anguillae</name>
    <dbReference type="NCBI Taxonomy" id="2864201"/>
    <lineage>
        <taxon>Bacteria</taxon>
        <taxon>Pseudomonadati</taxon>
        <taxon>Bacteroidota</taxon>
        <taxon>Saprospiria</taxon>
        <taxon>Saprospirales</taxon>
        <taxon>Saprospiraceae</taxon>
        <taxon>Aureispira</taxon>
    </lineage>
</organism>
<dbReference type="PANTHER" id="PTHR43685:SF2">
    <property type="entry name" value="GLYCOSYLTRANSFERASE 2-LIKE DOMAIN-CONTAINING PROTEIN"/>
    <property type="match status" value="1"/>
</dbReference>
<dbReference type="CDD" id="cd00761">
    <property type="entry name" value="Glyco_tranf_GTA_type"/>
    <property type="match status" value="1"/>
</dbReference>
<dbReference type="KEGG" id="aup:AsAng_0054520"/>